<keyword evidence="7" id="KW-0732">Signal</keyword>
<dbReference type="EMBL" id="SNZE01000001">
    <property type="protein sequence ID" value="TDR33030.1"/>
    <property type="molecule type" value="Genomic_DNA"/>
</dbReference>
<dbReference type="InterPro" id="IPR009056">
    <property type="entry name" value="Cyt_c-like_dom"/>
</dbReference>
<evidence type="ECO:0000313" key="10">
    <source>
        <dbReference type="Proteomes" id="UP000294480"/>
    </source>
</evidence>
<keyword evidence="3 6" id="KW-0479">Metal-binding</keyword>
<feature type="domain" description="Cytochrome c" evidence="8">
    <location>
        <begin position="20"/>
        <end position="105"/>
    </location>
</feature>
<dbReference type="InterPro" id="IPR002324">
    <property type="entry name" value="Cyt_c_ID"/>
</dbReference>
<dbReference type="AlphaFoldDB" id="A0A4V3DK73"/>
<comment type="PTM">
    <text evidence="6">Binds 1 heme c group covalently per subunit.</text>
</comment>
<feature type="signal peptide" evidence="7">
    <location>
        <begin position="1"/>
        <end position="24"/>
    </location>
</feature>
<organism evidence="9 10">
    <name type="scientific">Hydromonas duriensis</name>
    <dbReference type="NCBI Taxonomy" id="1527608"/>
    <lineage>
        <taxon>Bacteria</taxon>
        <taxon>Pseudomonadati</taxon>
        <taxon>Pseudomonadota</taxon>
        <taxon>Betaproteobacteria</taxon>
        <taxon>Burkholderiales</taxon>
        <taxon>Burkholderiaceae</taxon>
        <taxon>Hydromonas</taxon>
    </lineage>
</organism>
<keyword evidence="4" id="KW-0249">Electron transport</keyword>
<dbReference type="Pfam" id="PF00034">
    <property type="entry name" value="Cytochrom_C"/>
    <property type="match status" value="1"/>
</dbReference>
<dbReference type="GO" id="GO:0005506">
    <property type="term" value="F:iron ion binding"/>
    <property type="evidence" value="ECO:0007669"/>
    <property type="project" value="InterPro"/>
</dbReference>
<comment type="caution">
    <text evidence="9">The sequence shown here is derived from an EMBL/GenBank/DDBJ whole genome shotgun (WGS) entry which is preliminary data.</text>
</comment>
<feature type="binding site" description="covalent" evidence="6">
    <location>
        <position position="35"/>
    </location>
    <ligand>
        <name>heme c</name>
        <dbReference type="ChEBI" id="CHEBI:61717"/>
    </ligand>
</feature>
<accession>A0A4V3DK73</accession>
<keyword evidence="10" id="KW-1185">Reference proteome</keyword>
<evidence type="ECO:0000256" key="6">
    <source>
        <dbReference type="PIRSR" id="PIRSR602324-1"/>
    </source>
</evidence>
<keyword evidence="2 6" id="KW-0349">Heme</keyword>
<dbReference type="GO" id="GO:0020037">
    <property type="term" value="F:heme binding"/>
    <property type="evidence" value="ECO:0007669"/>
    <property type="project" value="InterPro"/>
</dbReference>
<evidence type="ECO:0000313" key="9">
    <source>
        <dbReference type="EMBL" id="TDR33030.1"/>
    </source>
</evidence>
<dbReference type="RefSeq" id="WP_133618725.1">
    <property type="nucleotide sequence ID" value="NZ_SNZE01000001.1"/>
</dbReference>
<dbReference type="OrthoDB" id="9814063at2"/>
<feature type="binding site" description="covalent" evidence="6">
    <location>
        <position position="39"/>
    </location>
    <ligand>
        <name>heme c</name>
        <dbReference type="ChEBI" id="CHEBI:61717"/>
    </ligand>
</feature>
<reference evidence="9 10" key="1">
    <citation type="submission" date="2019-03" db="EMBL/GenBank/DDBJ databases">
        <title>Genomic Encyclopedia of Type Strains, Phase IV (KMG-IV): sequencing the most valuable type-strain genomes for metagenomic binning, comparative biology and taxonomic classification.</title>
        <authorList>
            <person name="Goeker M."/>
        </authorList>
    </citation>
    <scope>NUCLEOTIDE SEQUENCE [LARGE SCALE GENOMIC DNA]</scope>
    <source>
        <strain evidence="9 10">DSM 102852</strain>
    </source>
</reference>
<sequence length="105" mass="11401">MKLKNITYRMLVASAFAASSIAHAGPTDIAKANKCFTCHTLDKKIIGPSFQDISKKYSNQPGADVKLMDRMRKGAVGVWGSTPMPAYPDLSDADLKAVVNWVLSQ</sequence>
<dbReference type="GO" id="GO:0009055">
    <property type="term" value="F:electron transfer activity"/>
    <property type="evidence" value="ECO:0007669"/>
    <property type="project" value="InterPro"/>
</dbReference>
<proteinExistence type="predicted"/>
<feature type="chain" id="PRO_5020985444" evidence="7">
    <location>
        <begin position="25"/>
        <end position="105"/>
    </location>
</feature>
<evidence type="ECO:0000256" key="1">
    <source>
        <dbReference type="ARBA" id="ARBA00022448"/>
    </source>
</evidence>
<protein>
    <submittedName>
        <fullName evidence="9">Cytochrome c</fullName>
    </submittedName>
</protein>
<evidence type="ECO:0000259" key="8">
    <source>
        <dbReference type="PROSITE" id="PS51007"/>
    </source>
</evidence>
<dbReference type="SUPFAM" id="SSF46626">
    <property type="entry name" value="Cytochrome c"/>
    <property type="match status" value="1"/>
</dbReference>
<dbReference type="Gene3D" id="1.10.760.10">
    <property type="entry name" value="Cytochrome c-like domain"/>
    <property type="match status" value="1"/>
</dbReference>
<gene>
    <name evidence="9" type="ORF">DFR44_10180</name>
</gene>
<dbReference type="InterPro" id="IPR036909">
    <property type="entry name" value="Cyt_c-like_dom_sf"/>
</dbReference>
<evidence type="ECO:0000256" key="4">
    <source>
        <dbReference type="ARBA" id="ARBA00022982"/>
    </source>
</evidence>
<evidence type="ECO:0000256" key="3">
    <source>
        <dbReference type="ARBA" id="ARBA00022723"/>
    </source>
</evidence>
<evidence type="ECO:0000256" key="7">
    <source>
        <dbReference type="SAM" id="SignalP"/>
    </source>
</evidence>
<dbReference type="PROSITE" id="PS51007">
    <property type="entry name" value="CYTC"/>
    <property type="match status" value="1"/>
</dbReference>
<feature type="binding site" description="covalent" evidence="6">
    <location>
        <position position="84"/>
    </location>
    <ligand>
        <name>heme c</name>
        <dbReference type="ChEBI" id="CHEBI:61717"/>
    </ligand>
</feature>
<evidence type="ECO:0000256" key="5">
    <source>
        <dbReference type="ARBA" id="ARBA00023004"/>
    </source>
</evidence>
<keyword evidence="1" id="KW-0813">Transport</keyword>
<dbReference type="PRINTS" id="PR00606">
    <property type="entry name" value="CYTCHROMECID"/>
</dbReference>
<evidence type="ECO:0000256" key="2">
    <source>
        <dbReference type="ARBA" id="ARBA00022617"/>
    </source>
</evidence>
<keyword evidence="5 6" id="KW-0408">Iron</keyword>
<name>A0A4V3DK73_9BURK</name>
<dbReference type="Proteomes" id="UP000294480">
    <property type="component" value="Unassembled WGS sequence"/>
</dbReference>